<evidence type="ECO:0000313" key="5">
    <source>
        <dbReference type="Proteomes" id="UP000345637"/>
    </source>
</evidence>
<reference evidence="3 5" key="1">
    <citation type="submission" date="2019-03" db="EMBL/GenBank/DDBJ databases">
        <authorList>
            <consortium name="Pathogen Informatics"/>
        </authorList>
    </citation>
    <scope>NUCLEOTIDE SEQUENCE [LARGE SCALE GENOMIC DNA]</scope>
    <source>
        <strain evidence="2 4">2880STDY5682802</strain>
        <strain evidence="3 5">NCTC12998</strain>
    </source>
</reference>
<protein>
    <submittedName>
        <fullName evidence="3">Uncharacterized protein</fullName>
    </submittedName>
</protein>
<evidence type="ECO:0000256" key="1">
    <source>
        <dbReference type="SAM" id="Phobius"/>
    </source>
</evidence>
<dbReference type="EMBL" id="FLAC01000011">
    <property type="protein sequence ID" value="SAP90409.1"/>
    <property type="molecule type" value="Genomic_DNA"/>
</dbReference>
<keyword evidence="1" id="KW-0472">Membrane</keyword>
<evidence type="ECO:0000313" key="2">
    <source>
        <dbReference type="EMBL" id="SAP90409.1"/>
    </source>
</evidence>
<feature type="transmembrane region" description="Helical" evidence="1">
    <location>
        <begin position="33"/>
        <end position="53"/>
    </location>
</feature>
<accession>A0A485DAP6</accession>
<proteinExistence type="predicted"/>
<keyword evidence="1" id="KW-1133">Transmembrane helix</keyword>
<evidence type="ECO:0000313" key="3">
    <source>
        <dbReference type="EMBL" id="VFS93715.1"/>
    </source>
</evidence>
<evidence type="ECO:0000313" key="4">
    <source>
        <dbReference type="Proteomes" id="UP000078124"/>
    </source>
</evidence>
<name>A0A485DAP6_RAOPL</name>
<keyword evidence="1" id="KW-0812">Transmembrane</keyword>
<dbReference type="EMBL" id="CAADJE010000043">
    <property type="protein sequence ID" value="VFS93715.1"/>
    <property type="molecule type" value="Genomic_DNA"/>
</dbReference>
<gene>
    <name evidence="3" type="ORF">NCTC12998_07698</name>
    <name evidence="2" type="ORF">SAMEA2273876_03103</name>
</gene>
<sequence length="61" mass="7228">MFKSLLSILFTEILFPVWVFASASLFLYLVPEYWFILTVISVILLIIVHPILFGRFDKYDK</sequence>
<dbReference type="KEGG" id="rpln:B1209_03125"/>
<feature type="transmembrane region" description="Helical" evidence="1">
    <location>
        <begin position="7"/>
        <end position="27"/>
    </location>
</feature>
<dbReference type="Proteomes" id="UP000345637">
    <property type="component" value="Unassembled WGS sequence"/>
</dbReference>
<organism evidence="3 5">
    <name type="scientific">Raoultella planticola</name>
    <name type="common">Klebsiella planticola</name>
    <dbReference type="NCBI Taxonomy" id="575"/>
    <lineage>
        <taxon>Bacteria</taxon>
        <taxon>Pseudomonadati</taxon>
        <taxon>Pseudomonadota</taxon>
        <taxon>Gammaproteobacteria</taxon>
        <taxon>Enterobacterales</taxon>
        <taxon>Enterobacteriaceae</taxon>
        <taxon>Klebsiella/Raoultella group</taxon>
        <taxon>Raoultella</taxon>
    </lineage>
</organism>
<dbReference type="Proteomes" id="UP000078124">
    <property type="component" value="Unassembled WGS sequence"/>
</dbReference>
<dbReference type="AlphaFoldDB" id="A0A485DAP6"/>